<proteinExistence type="predicted"/>
<dbReference type="GO" id="GO:0051539">
    <property type="term" value="F:4 iron, 4 sulfur cluster binding"/>
    <property type="evidence" value="ECO:0007669"/>
    <property type="project" value="UniProtKB-KW"/>
</dbReference>
<feature type="domain" description="4Fe-4S" evidence="5">
    <location>
        <begin position="109"/>
        <end position="168"/>
    </location>
</feature>
<evidence type="ECO:0000256" key="3">
    <source>
        <dbReference type="ARBA" id="ARBA00023004"/>
    </source>
</evidence>
<dbReference type="AlphaFoldDB" id="A0A7C3YZF6"/>
<gene>
    <name evidence="6" type="ORF">ENW96_00870</name>
</gene>
<evidence type="ECO:0000313" key="6">
    <source>
        <dbReference type="EMBL" id="HGF32927.1"/>
    </source>
</evidence>
<sequence length="175" mass="19797">MLLKSYQLEYCRPPNPGATHLRAFARLEVDIAEILPHLNTVLRGHLYMREPPSLTIKYQAKLITFHPQEIAINIVKDQTEAEDILAWLQGVINDTWARRETITPSFEVPPKPHLLEILKLLPRTNCRACGQPTCLVFATRLSAGEATPEDCPRLPAESQVRLQGYLGQFQSFTPA</sequence>
<dbReference type="EMBL" id="DTMF01000025">
    <property type="protein sequence ID" value="HGF32927.1"/>
    <property type="molecule type" value="Genomic_DNA"/>
</dbReference>
<dbReference type="Pfam" id="PF04060">
    <property type="entry name" value="FeS"/>
    <property type="match status" value="1"/>
</dbReference>
<evidence type="ECO:0000256" key="2">
    <source>
        <dbReference type="ARBA" id="ARBA00022723"/>
    </source>
</evidence>
<dbReference type="GO" id="GO:0046872">
    <property type="term" value="F:metal ion binding"/>
    <property type="evidence" value="ECO:0007669"/>
    <property type="project" value="UniProtKB-KW"/>
</dbReference>
<keyword evidence="3" id="KW-0408">Iron</keyword>
<accession>A0A7C3YZF6</accession>
<dbReference type="InterPro" id="IPR007202">
    <property type="entry name" value="4Fe-4S_dom"/>
</dbReference>
<dbReference type="Gene3D" id="1.10.15.40">
    <property type="entry name" value="Electron transport complex subunit B, putative Fe-S cluster"/>
    <property type="match status" value="1"/>
</dbReference>
<evidence type="ECO:0000256" key="1">
    <source>
        <dbReference type="ARBA" id="ARBA00022485"/>
    </source>
</evidence>
<dbReference type="PANTHER" id="PTHR36214">
    <property type="match status" value="1"/>
</dbReference>
<keyword evidence="4" id="KW-0411">Iron-sulfur</keyword>
<reference evidence="6" key="1">
    <citation type="journal article" date="2020" name="mSystems">
        <title>Genome- and Community-Level Interaction Insights into Carbon Utilization and Element Cycling Functions of Hydrothermarchaeota in Hydrothermal Sediment.</title>
        <authorList>
            <person name="Zhou Z."/>
            <person name="Liu Y."/>
            <person name="Xu W."/>
            <person name="Pan J."/>
            <person name="Luo Z.H."/>
            <person name="Li M."/>
        </authorList>
    </citation>
    <scope>NUCLEOTIDE SEQUENCE [LARGE SCALE GENOMIC DNA]</scope>
    <source>
        <strain evidence="6">SpSt-897</strain>
    </source>
</reference>
<dbReference type="PROSITE" id="PS51656">
    <property type="entry name" value="4FE4S"/>
    <property type="match status" value="1"/>
</dbReference>
<evidence type="ECO:0000259" key="5">
    <source>
        <dbReference type="PROSITE" id="PS51656"/>
    </source>
</evidence>
<comment type="caution">
    <text evidence="6">The sequence shown here is derived from an EMBL/GenBank/DDBJ whole genome shotgun (WGS) entry which is preliminary data.</text>
</comment>
<keyword evidence="1" id="KW-0004">4Fe-4S</keyword>
<name>A0A7C3YZF6_9BACT</name>
<organism evidence="6">
    <name type="scientific">Desulfobacca acetoxidans</name>
    <dbReference type="NCBI Taxonomy" id="60893"/>
    <lineage>
        <taxon>Bacteria</taxon>
        <taxon>Pseudomonadati</taxon>
        <taxon>Thermodesulfobacteriota</taxon>
        <taxon>Desulfobaccia</taxon>
        <taxon>Desulfobaccales</taxon>
        <taxon>Desulfobaccaceae</taxon>
        <taxon>Desulfobacca</taxon>
    </lineage>
</organism>
<keyword evidence="2" id="KW-0479">Metal-binding</keyword>
<dbReference type="PANTHER" id="PTHR36214:SF3">
    <property type="entry name" value="ACETYL-COA DECARBONYLASE_SYNTHASE COMPLEX SUBUNIT GAMMA"/>
    <property type="match status" value="1"/>
</dbReference>
<protein>
    <submittedName>
        <fullName evidence="6">Fe-S cluster protein</fullName>
    </submittedName>
</protein>
<evidence type="ECO:0000256" key="4">
    <source>
        <dbReference type="ARBA" id="ARBA00023014"/>
    </source>
</evidence>
<dbReference type="InterPro" id="IPR051069">
    <property type="entry name" value="ACDS_complex_subunit"/>
</dbReference>